<accession>A0A1I1NB44</accession>
<evidence type="ECO:0000313" key="1">
    <source>
        <dbReference type="EMBL" id="SFC94586.1"/>
    </source>
</evidence>
<name>A0A1I1NB44_9FLAO</name>
<protein>
    <submittedName>
        <fullName evidence="1">Uncharacterized protein</fullName>
    </submittedName>
</protein>
<gene>
    <name evidence="1" type="ORF">SAMN05216297_103175</name>
</gene>
<sequence length="101" mass="11255">MFNAIFVSMKFVARILLFIFIAFLSTPTIVQALKKGNNTAVSFSIAEEEVHKELKNVVHPIILEHEVLLPVCIEKKTIISENIVKLDNISPSIFAPPPNLA</sequence>
<dbReference type="Proteomes" id="UP000199672">
    <property type="component" value="Unassembled WGS sequence"/>
</dbReference>
<evidence type="ECO:0000313" key="2">
    <source>
        <dbReference type="Proteomes" id="UP000199672"/>
    </source>
</evidence>
<proteinExistence type="predicted"/>
<dbReference type="AlphaFoldDB" id="A0A1I1NB44"/>
<reference evidence="2" key="1">
    <citation type="submission" date="2016-10" db="EMBL/GenBank/DDBJ databases">
        <authorList>
            <person name="Varghese N."/>
            <person name="Submissions S."/>
        </authorList>
    </citation>
    <scope>NUCLEOTIDE SEQUENCE [LARGE SCALE GENOMIC DNA]</scope>
    <source>
        <strain evidence="2">CGMCC 1.10370</strain>
    </source>
</reference>
<keyword evidence="2" id="KW-1185">Reference proteome</keyword>
<dbReference type="OrthoDB" id="839726at2"/>
<dbReference type="EMBL" id="FOMH01000003">
    <property type="protein sequence ID" value="SFC94586.1"/>
    <property type="molecule type" value="Genomic_DNA"/>
</dbReference>
<organism evidence="1 2">
    <name type="scientific">Flavobacterium phragmitis</name>
    <dbReference type="NCBI Taxonomy" id="739143"/>
    <lineage>
        <taxon>Bacteria</taxon>
        <taxon>Pseudomonadati</taxon>
        <taxon>Bacteroidota</taxon>
        <taxon>Flavobacteriia</taxon>
        <taxon>Flavobacteriales</taxon>
        <taxon>Flavobacteriaceae</taxon>
        <taxon>Flavobacterium</taxon>
    </lineage>
</organism>
<dbReference type="STRING" id="739143.SAMN05216297_103175"/>